<dbReference type="AlphaFoldDB" id="A0AAV7QLC5"/>
<accession>A0AAV7QLC5</accession>
<sequence length="142" mass="16196">MVNGLLGVLTAARGKRREKSEGDDGWTERLYWGRLETVELIVFYPSKIKRRSFDTGSELVLGTAAVRLRHTHVQQYLCWFGTDQCLSVLLEGAFLEHFAHANIGCYFRAVFLATFRQWPVPCLATEKSRTQSLLCAALHRMC</sequence>
<comment type="caution">
    <text evidence="1">The sequence shown here is derived from an EMBL/GenBank/DDBJ whole genome shotgun (WGS) entry which is preliminary data.</text>
</comment>
<name>A0AAV7QLC5_PLEWA</name>
<keyword evidence="2" id="KW-1185">Reference proteome</keyword>
<reference evidence="1" key="1">
    <citation type="journal article" date="2022" name="bioRxiv">
        <title>Sequencing and chromosome-scale assembly of the giantPleurodeles waltlgenome.</title>
        <authorList>
            <person name="Brown T."/>
            <person name="Elewa A."/>
            <person name="Iarovenko S."/>
            <person name="Subramanian E."/>
            <person name="Araus A.J."/>
            <person name="Petzold A."/>
            <person name="Susuki M."/>
            <person name="Suzuki K.-i.T."/>
            <person name="Hayashi T."/>
            <person name="Toyoda A."/>
            <person name="Oliveira C."/>
            <person name="Osipova E."/>
            <person name="Leigh N.D."/>
            <person name="Simon A."/>
            <person name="Yun M.H."/>
        </authorList>
    </citation>
    <scope>NUCLEOTIDE SEQUENCE</scope>
    <source>
        <strain evidence="1">20211129_DDA</strain>
        <tissue evidence="1">Liver</tissue>
    </source>
</reference>
<organism evidence="1 2">
    <name type="scientific">Pleurodeles waltl</name>
    <name type="common">Iberian ribbed newt</name>
    <dbReference type="NCBI Taxonomy" id="8319"/>
    <lineage>
        <taxon>Eukaryota</taxon>
        <taxon>Metazoa</taxon>
        <taxon>Chordata</taxon>
        <taxon>Craniata</taxon>
        <taxon>Vertebrata</taxon>
        <taxon>Euteleostomi</taxon>
        <taxon>Amphibia</taxon>
        <taxon>Batrachia</taxon>
        <taxon>Caudata</taxon>
        <taxon>Salamandroidea</taxon>
        <taxon>Salamandridae</taxon>
        <taxon>Pleurodelinae</taxon>
        <taxon>Pleurodeles</taxon>
    </lineage>
</organism>
<dbReference type="Proteomes" id="UP001066276">
    <property type="component" value="Chromosome 6"/>
</dbReference>
<dbReference type="EMBL" id="JANPWB010000010">
    <property type="protein sequence ID" value="KAJ1140865.1"/>
    <property type="molecule type" value="Genomic_DNA"/>
</dbReference>
<gene>
    <name evidence="1" type="ORF">NDU88_007203</name>
</gene>
<evidence type="ECO:0000313" key="2">
    <source>
        <dbReference type="Proteomes" id="UP001066276"/>
    </source>
</evidence>
<protein>
    <submittedName>
        <fullName evidence="1">Uncharacterized protein</fullName>
    </submittedName>
</protein>
<proteinExistence type="predicted"/>
<evidence type="ECO:0000313" key="1">
    <source>
        <dbReference type="EMBL" id="KAJ1140865.1"/>
    </source>
</evidence>